<dbReference type="EMBL" id="FN648807">
    <property type="protein sequence ID" value="CBN77443.1"/>
    <property type="molecule type" value="Genomic_DNA"/>
</dbReference>
<proteinExistence type="predicted"/>
<evidence type="ECO:0000313" key="1">
    <source>
        <dbReference type="EMBL" id="CBN77443.1"/>
    </source>
</evidence>
<dbReference type="Pfam" id="PF08613">
    <property type="entry name" value="Cyclin"/>
    <property type="match status" value="1"/>
</dbReference>
<name>D8LQ63_ECTSI</name>
<keyword evidence="2" id="KW-1185">Reference proteome</keyword>
<dbReference type="AlphaFoldDB" id="D8LQ63"/>
<dbReference type="InParanoid" id="D8LQ63"/>
<dbReference type="SUPFAM" id="SSF47954">
    <property type="entry name" value="Cyclin-like"/>
    <property type="match status" value="1"/>
</dbReference>
<reference evidence="1 2" key="1">
    <citation type="journal article" date="2010" name="Nature">
        <title>The Ectocarpus genome and the independent evolution of multicellularity in brown algae.</title>
        <authorList>
            <person name="Cock J.M."/>
            <person name="Sterck L."/>
            <person name="Rouze P."/>
            <person name="Scornet D."/>
            <person name="Allen A.E."/>
            <person name="Amoutzias G."/>
            <person name="Anthouard V."/>
            <person name="Artiguenave F."/>
            <person name="Aury J.M."/>
            <person name="Badger J.H."/>
            <person name="Beszteri B."/>
            <person name="Billiau K."/>
            <person name="Bonnet E."/>
            <person name="Bothwell J.H."/>
            <person name="Bowler C."/>
            <person name="Boyen C."/>
            <person name="Brownlee C."/>
            <person name="Carrano C.J."/>
            <person name="Charrier B."/>
            <person name="Cho G.Y."/>
            <person name="Coelho S.M."/>
            <person name="Collen J."/>
            <person name="Corre E."/>
            <person name="Da Silva C."/>
            <person name="Delage L."/>
            <person name="Delaroque N."/>
            <person name="Dittami S.M."/>
            <person name="Doulbeau S."/>
            <person name="Elias M."/>
            <person name="Farnham G."/>
            <person name="Gachon C.M."/>
            <person name="Gschloessl B."/>
            <person name="Heesch S."/>
            <person name="Jabbari K."/>
            <person name="Jubin C."/>
            <person name="Kawai H."/>
            <person name="Kimura K."/>
            <person name="Kloareg B."/>
            <person name="Kupper F.C."/>
            <person name="Lang D."/>
            <person name="Le Bail A."/>
            <person name="Leblanc C."/>
            <person name="Lerouge P."/>
            <person name="Lohr M."/>
            <person name="Lopez P.J."/>
            <person name="Martens C."/>
            <person name="Maumus F."/>
            <person name="Michel G."/>
            <person name="Miranda-Saavedra D."/>
            <person name="Morales J."/>
            <person name="Moreau H."/>
            <person name="Motomura T."/>
            <person name="Nagasato C."/>
            <person name="Napoli C.A."/>
            <person name="Nelson D.R."/>
            <person name="Nyvall-Collen P."/>
            <person name="Peters A.F."/>
            <person name="Pommier C."/>
            <person name="Potin P."/>
            <person name="Poulain J."/>
            <person name="Quesneville H."/>
            <person name="Read B."/>
            <person name="Rensing S.A."/>
            <person name="Ritter A."/>
            <person name="Rousvoal S."/>
            <person name="Samanta M."/>
            <person name="Samson G."/>
            <person name="Schroeder D.C."/>
            <person name="Segurens B."/>
            <person name="Strittmatter M."/>
            <person name="Tonon T."/>
            <person name="Tregear J.W."/>
            <person name="Valentin K."/>
            <person name="von Dassow P."/>
            <person name="Yamagishi T."/>
            <person name="Van de Peer Y."/>
            <person name="Wincker P."/>
        </authorList>
    </citation>
    <scope>NUCLEOTIDE SEQUENCE [LARGE SCALE GENOMIC DNA]</scope>
    <source>
        <strain evidence="2">Ec32 / CCAP1310/4</strain>
    </source>
</reference>
<dbReference type="InterPro" id="IPR036915">
    <property type="entry name" value="Cyclin-like_sf"/>
</dbReference>
<sequence length="144" mass="16213">MPFSPPIHRRFEQPEPMDELRSLAISLEEEDRADLGGYIAVVLQKLANMNELFLGERGRKKSVFHSATMPSVAVAEFVERVANNIVCPNLCLMLTLVYMDRLALPSSELHLYVTPLTAHRLFTASLIIAIKFIAEKPPSVFNDM</sequence>
<organism evidence="1 2">
    <name type="scientific">Ectocarpus siliculosus</name>
    <name type="common">Brown alga</name>
    <name type="synonym">Conferva siliculosa</name>
    <dbReference type="NCBI Taxonomy" id="2880"/>
    <lineage>
        <taxon>Eukaryota</taxon>
        <taxon>Sar</taxon>
        <taxon>Stramenopiles</taxon>
        <taxon>Ochrophyta</taxon>
        <taxon>PX clade</taxon>
        <taxon>Phaeophyceae</taxon>
        <taxon>Ectocarpales</taxon>
        <taxon>Ectocarpaceae</taxon>
        <taxon>Ectocarpus</taxon>
    </lineage>
</organism>
<dbReference type="PANTHER" id="PTHR15615:SF108">
    <property type="entry name" value="PROTEIN CNPPD1"/>
    <property type="match status" value="1"/>
</dbReference>
<protein>
    <submittedName>
        <fullName evidence="1">Uncharacterized protein</fullName>
    </submittedName>
</protein>
<dbReference type="EMBL" id="FN649752">
    <property type="protein sequence ID" value="CBN77443.1"/>
    <property type="molecule type" value="Genomic_DNA"/>
</dbReference>
<dbReference type="PANTHER" id="PTHR15615">
    <property type="match status" value="1"/>
</dbReference>
<evidence type="ECO:0000313" key="2">
    <source>
        <dbReference type="Proteomes" id="UP000002630"/>
    </source>
</evidence>
<dbReference type="Proteomes" id="UP000002630">
    <property type="component" value="Linkage Group LG27"/>
</dbReference>
<gene>
    <name evidence="1" type="ORF">Esi_0059_0059</name>
</gene>
<dbReference type="STRING" id="2880.D8LQ63"/>
<accession>D8LQ63</accession>
<dbReference type="OrthoDB" id="10250320at2759"/>
<dbReference type="GO" id="GO:0019901">
    <property type="term" value="F:protein kinase binding"/>
    <property type="evidence" value="ECO:0007669"/>
    <property type="project" value="InterPro"/>
</dbReference>
<dbReference type="Gene3D" id="1.10.472.10">
    <property type="entry name" value="Cyclin-like"/>
    <property type="match status" value="1"/>
</dbReference>
<dbReference type="InterPro" id="IPR013922">
    <property type="entry name" value="Cyclin_PHO80-like"/>
</dbReference>